<evidence type="ECO:0000313" key="6">
    <source>
        <dbReference type="Proteomes" id="UP000269542"/>
    </source>
</evidence>
<dbReference type="PROSITE" id="PS50893">
    <property type="entry name" value="ABC_TRANSPORTER_2"/>
    <property type="match status" value="1"/>
</dbReference>
<dbReference type="SMART" id="SM00382">
    <property type="entry name" value="AAA"/>
    <property type="match status" value="1"/>
</dbReference>
<organism evidence="5 6">
    <name type="scientific">Trueperella bialowiezensis</name>
    <dbReference type="NCBI Taxonomy" id="312285"/>
    <lineage>
        <taxon>Bacteria</taxon>
        <taxon>Bacillati</taxon>
        <taxon>Actinomycetota</taxon>
        <taxon>Actinomycetes</taxon>
        <taxon>Actinomycetales</taxon>
        <taxon>Actinomycetaceae</taxon>
        <taxon>Trueperella</taxon>
    </lineage>
</organism>
<dbReference type="EMBL" id="LR134476">
    <property type="protein sequence ID" value="VEI13304.1"/>
    <property type="molecule type" value="Genomic_DNA"/>
</dbReference>
<dbReference type="Pfam" id="PF00005">
    <property type="entry name" value="ABC_tran"/>
    <property type="match status" value="1"/>
</dbReference>
<dbReference type="PROSITE" id="PS00211">
    <property type="entry name" value="ABC_TRANSPORTER_1"/>
    <property type="match status" value="1"/>
</dbReference>
<name>A0A3S4V6V2_9ACTO</name>
<proteinExistence type="predicted"/>
<dbReference type="CDD" id="cd03235">
    <property type="entry name" value="ABC_Metallic_Cations"/>
    <property type="match status" value="1"/>
</dbReference>
<dbReference type="InterPro" id="IPR017871">
    <property type="entry name" value="ABC_transporter-like_CS"/>
</dbReference>
<dbReference type="EC" id="3.6.3.-" evidence="5"/>
<evidence type="ECO:0000313" key="5">
    <source>
        <dbReference type="EMBL" id="VEI13304.1"/>
    </source>
</evidence>
<gene>
    <name evidence="5" type="primary">znuC_3</name>
    <name evidence="5" type="ORF">NCTC13354_01016</name>
</gene>
<keyword evidence="6" id="KW-1185">Reference proteome</keyword>
<evidence type="ECO:0000256" key="2">
    <source>
        <dbReference type="ARBA" id="ARBA00022741"/>
    </source>
</evidence>
<dbReference type="InterPro" id="IPR050153">
    <property type="entry name" value="Metal_Ion_Import_ABC"/>
</dbReference>
<dbReference type="InterPro" id="IPR003439">
    <property type="entry name" value="ABC_transporter-like_ATP-bd"/>
</dbReference>
<reference evidence="5 6" key="1">
    <citation type="submission" date="2018-12" db="EMBL/GenBank/DDBJ databases">
        <authorList>
            <consortium name="Pathogen Informatics"/>
        </authorList>
    </citation>
    <scope>NUCLEOTIDE SEQUENCE [LARGE SCALE GENOMIC DNA]</scope>
    <source>
        <strain evidence="5 6">NCTC13354</strain>
    </source>
</reference>
<keyword evidence="3 5" id="KW-0067">ATP-binding</keyword>
<dbReference type="InterPro" id="IPR003593">
    <property type="entry name" value="AAA+_ATPase"/>
</dbReference>
<keyword evidence="5" id="KW-0378">Hydrolase</keyword>
<dbReference type="GO" id="GO:0016887">
    <property type="term" value="F:ATP hydrolysis activity"/>
    <property type="evidence" value="ECO:0007669"/>
    <property type="project" value="InterPro"/>
</dbReference>
<accession>A0A3S4V6V2</accession>
<sequence>MRLSGRQILSGVNVHVNPGELVGLIGPNGAGKTTLMRAIMGLIPASAGTIEASGPIGYVPQRQELDWGYPMSVEELVATAFIRGWRPSRGNHWEAVYRALRKVDMFDYRKRTINELSGGQKQRVIIARALAPQPHILLLDEPFTGLDHPNQDVLSDLFVGLARSGVAILMSTHDLTQAVDISDELVMLNETVRACGKPDELLKPELWMETYQVKEDSALLRSLGMVSR</sequence>
<dbReference type="KEGG" id="tbw:NCTC13354_01016"/>
<feature type="domain" description="ABC transporter" evidence="4">
    <location>
        <begin position="1"/>
        <end position="214"/>
    </location>
</feature>
<keyword evidence="2" id="KW-0547">Nucleotide-binding</keyword>
<dbReference type="AlphaFoldDB" id="A0A3S4V6V2"/>
<protein>
    <submittedName>
        <fullName evidence="5">Zinc import ATP-binding protein ZnuC</fullName>
        <ecNumber evidence="5">3.6.3.-</ecNumber>
    </submittedName>
</protein>
<dbReference type="SUPFAM" id="SSF52540">
    <property type="entry name" value="P-loop containing nucleoside triphosphate hydrolases"/>
    <property type="match status" value="1"/>
</dbReference>
<evidence type="ECO:0000256" key="3">
    <source>
        <dbReference type="ARBA" id="ARBA00022840"/>
    </source>
</evidence>
<dbReference type="Proteomes" id="UP000269542">
    <property type="component" value="Chromosome"/>
</dbReference>
<evidence type="ECO:0000259" key="4">
    <source>
        <dbReference type="PROSITE" id="PS50893"/>
    </source>
</evidence>
<dbReference type="PANTHER" id="PTHR42734">
    <property type="entry name" value="METAL TRANSPORT SYSTEM ATP-BINDING PROTEIN TM_0124-RELATED"/>
    <property type="match status" value="1"/>
</dbReference>
<evidence type="ECO:0000256" key="1">
    <source>
        <dbReference type="ARBA" id="ARBA00022448"/>
    </source>
</evidence>
<keyword evidence="1" id="KW-0813">Transport</keyword>
<dbReference type="InterPro" id="IPR027417">
    <property type="entry name" value="P-loop_NTPase"/>
</dbReference>
<dbReference type="GO" id="GO:0005524">
    <property type="term" value="F:ATP binding"/>
    <property type="evidence" value="ECO:0007669"/>
    <property type="project" value="UniProtKB-KW"/>
</dbReference>
<dbReference type="Gene3D" id="3.40.50.300">
    <property type="entry name" value="P-loop containing nucleotide triphosphate hydrolases"/>
    <property type="match status" value="1"/>
</dbReference>